<keyword evidence="1" id="KW-0732">Signal</keyword>
<dbReference type="SUPFAM" id="SSF56024">
    <property type="entry name" value="Phospholipase D/nuclease"/>
    <property type="match status" value="2"/>
</dbReference>
<dbReference type="EMBL" id="PVNS01000001">
    <property type="protein sequence ID" value="PRO67308.1"/>
    <property type="molecule type" value="Genomic_DNA"/>
</dbReference>
<protein>
    <submittedName>
        <fullName evidence="3">Phospholipase</fullName>
    </submittedName>
</protein>
<feature type="chain" id="PRO_5015190779" evidence="1">
    <location>
        <begin position="20"/>
        <end position="465"/>
    </location>
</feature>
<feature type="signal peptide" evidence="1">
    <location>
        <begin position="1"/>
        <end position="19"/>
    </location>
</feature>
<dbReference type="Pfam" id="PF13091">
    <property type="entry name" value="PLDc_2"/>
    <property type="match status" value="1"/>
</dbReference>
<comment type="caution">
    <text evidence="3">The sequence shown here is derived from an EMBL/GenBank/DDBJ whole genome shotgun (WGS) entry which is preliminary data.</text>
</comment>
<dbReference type="Gene3D" id="3.30.870.10">
    <property type="entry name" value="Endonuclease Chain A"/>
    <property type="match status" value="2"/>
</dbReference>
<name>A0A2P6MM20_ALKUR</name>
<dbReference type="Proteomes" id="UP000243650">
    <property type="component" value="Unassembled WGS sequence"/>
</dbReference>
<organism evidence="3 4">
    <name type="scientific">Alkalicoccus urumqiensis</name>
    <name type="common">Bacillus urumqiensis</name>
    <dbReference type="NCBI Taxonomy" id="1548213"/>
    <lineage>
        <taxon>Bacteria</taxon>
        <taxon>Bacillati</taxon>
        <taxon>Bacillota</taxon>
        <taxon>Bacilli</taxon>
        <taxon>Bacillales</taxon>
        <taxon>Bacillaceae</taxon>
        <taxon>Alkalicoccus</taxon>
    </lineage>
</organism>
<dbReference type="AlphaFoldDB" id="A0A2P6MM20"/>
<dbReference type="InterPro" id="IPR025202">
    <property type="entry name" value="PLD-like_dom"/>
</dbReference>
<reference evidence="3 4" key="1">
    <citation type="submission" date="2018-03" db="EMBL/GenBank/DDBJ databases">
        <title>Bacillus urumqiensis sp. nov., a moderately haloalkaliphilic bacterium isolated from a salt lake.</title>
        <authorList>
            <person name="Zhao B."/>
            <person name="Liao Z."/>
        </authorList>
    </citation>
    <scope>NUCLEOTIDE SEQUENCE [LARGE SCALE GENOMIC DNA]</scope>
    <source>
        <strain evidence="3 4">BZ-SZ-XJ18</strain>
    </source>
</reference>
<evidence type="ECO:0000259" key="2">
    <source>
        <dbReference type="Pfam" id="PF13091"/>
    </source>
</evidence>
<sequence length="465" mass="51310">MYAAGAAAVLLAVPPAVMALVHTQKSVPAGLSVTGDFHVSDVELLQDITYEKDGETVHEQEIMDSVLKVIEKAEDHIVADMFLFNGEYNPAYDFPDLSGELAGALAAKKRENPEMEIVVLTDPINTGYDTYEAEALASMDEAGVDVIYTDLSELRDSNPLYSGWWRSYLQWWEPGENGILPNPFSPEAPDFTVPSYASLLNFKANHRKVVLSEKEAVVSTGNPHDASAWHSNTAIHIEGPVVDDLLASEKAAASFSGEAIEAEAEPAESRTSGPEVRLITEGGIREALLEEINEAENGDVVWMGMFYLSDRGVIGALKEAEAGGADVRLILDPNKDAFGREKAGIPNRQTAAELMEAGVEVRWYNTQGEQYHTKTTFIQRGETSSTITGSSNLTRRNLQDYNLETNLHVKTEEGAGFSEEMESYFTRLWENEGGLYTVDSSVYEDDSLWKYWLYRFQEASGLSTF</sequence>
<gene>
    <name evidence="3" type="ORF">C6I21_00575</name>
</gene>
<keyword evidence="4" id="KW-1185">Reference proteome</keyword>
<evidence type="ECO:0000256" key="1">
    <source>
        <dbReference type="SAM" id="SignalP"/>
    </source>
</evidence>
<dbReference type="CDD" id="cd09129">
    <property type="entry name" value="PLDc_unchar2_1"/>
    <property type="match status" value="1"/>
</dbReference>
<dbReference type="OrthoDB" id="92272at2"/>
<evidence type="ECO:0000313" key="4">
    <source>
        <dbReference type="Proteomes" id="UP000243650"/>
    </source>
</evidence>
<dbReference type="CDD" id="cd09130">
    <property type="entry name" value="PLDc_unchar2_2"/>
    <property type="match status" value="1"/>
</dbReference>
<accession>A0A2P6MM20</accession>
<proteinExistence type="predicted"/>
<evidence type="ECO:0000313" key="3">
    <source>
        <dbReference type="EMBL" id="PRO67308.1"/>
    </source>
</evidence>
<feature type="domain" description="Phospholipase D-like" evidence="2">
    <location>
        <begin position="288"/>
        <end position="429"/>
    </location>
</feature>